<evidence type="ECO:0000313" key="2">
    <source>
        <dbReference type="EMBL" id="GAA3069017.1"/>
    </source>
</evidence>
<comment type="caution">
    <text evidence="2">The sequence shown here is derived from an EMBL/GenBank/DDBJ whole genome shotgun (WGS) entry which is preliminary data.</text>
</comment>
<dbReference type="Proteomes" id="UP001501532">
    <property type="component" value="Unassembled WGS sequence"/>
</dbReference>
<keyword evidence="3" id="KW-1185">Reference proteome</keyword>
<feature type="region of interest" description="Disordered" evidence="1">
    <location>
        <begin position="1"/>
        <end position="32"/>
    </location>
</feature>
<reference evidence="3" key="1">
    <citation type="journal article" date="2019" name="Int. J. Syst. Evol. Microbiol.">
        <title>The Global Catalogue of Microorganisms (GCM) 10K type strain sequencing project: providing services to taxonomists for standard genome sequencing and annotation.</title>
        <authorList>
            <consortium name="The Broad Institute Genomics Platform"/>
            <consortium name="The Broad Institute Genome Sequencing Center for Infectious Disease"/>
            <person name="Wu L."/>
            <person name="Ma J."/>
        </authorList>
    </citation>
    <scope>NUCLEOTIDE SEQUENCE [LARGE SCALE GENOMIC DNA]</scope>
    <source>
        <strain evidence="3">JCM 9091</strain>
    </source>
</reference>
<name>A0ABP6M072_9ACTN</name>
<feature type="compositionally biased region" description="Basic and acidic residues" evidence="1">
    <location>
        <begin position="98"/>
        <end position="113"/>
    </location>
</feature>
<evidence type="ECO:0000313" key="3">
    <source>
        <dbReference type="Proteomes" id="UP001501532"/>
    </source>
</evidence>
<dbReference type="EMBL" id="BAAAUF010000064">
    <property type="protein sequence ID" value="GAA3069017.1"/>
    <property type="molecule type" value="Genomic_DNA"/>
</dbReference>
<evidence type="ECO:0000256" key="1">
    <source>
        <dbReference type="SAM" id="MobiDB-lite"/>
    </source>
</evidence>
<accession>A0ABP6M072</accession>
<feature type="compositionally biased region" description="Gly residues" evidence="1">
    <location>
        <begin position="1"/>
        <end position="13"/>
    </location>
</feature>
<proteinExistence type="predicted"/>
<gene>
    <name evidence="2" type="ORF">GCM10010448_60280</name>
</gene>
<sequence>MTAGGGAVRGGSTQGRTSTEGAADVGRRPEYSRNVTVVGGLMDPREVRAETICQNMCSFRKTGQRLEGPWVSLYDRHTFLHEHGLYGRSPRGRRPRRDPRDPYEERVHCGSER</sequence>
<protein>
    <submittedName>
        <fullName evidence="2">Uncharacterized protein</fullName>
    </submittedName>
</protein>
<feature type="region of interest" description="Disordered" evidence="1">
    <location>
        <begin position="84"/>
        <end position="113"/>
    </location>
</feature>
<organism evidence="2 3">
    <name type="scientific">Streptomyces glomeratus</name>
    <dbReference type="NCBI Taxonomy" id="284452"/>
    <lineage>
        <taxon>Bacteria</taxon>
        <taxon>Bacillati</taxon>
        <taxon>Actinomycetota</taxon>
        <taxon>Actinomycetes</taxon>
        <taxon>Kitasatosporales</taxon>
        <taxon>Streptomycetaceae</taxon>
        <taxon>Streptomyces</taxon>
    </lineage>
</organism>